<accession>A0ACC6FRV3</accession>
<protein>
    <submittedName>
        <fullName evidence="1">Uncharacterized protein</fullName>
    </submittedName>
</protein>
<organism evidence="1 2">
    <name type="scientific">Helicobacter zhangjianzhongii</name>
    <dbReference type="NCBI Taxonomy" id="2974574"/>
    <lineage>
        <taxon>Bacteria</taxon>
        <taxon>Pseudomonadati</taxon>
        <taxon>Campylobacterota</taxon>
        <taxon>Epsilonproteobacteria</taxon>
        <taxon>Campylobacterales</taxon>
        <taxon>Helicobacteraceae</taxon>
        <taxon>Helicobacter</taxon>
    </lineage>
</organism>
<dbReference type="Proteomes" id="UP001173802">
    <property type="component" value="Unassembled WGS sequence"/>
</dbReference>
<comment type="caution">
    <text evidence="1">The sequence shown here is derived from an EMBL/GenBank/DDBJ whole genome shotgun (WGS) entry which is preliminary data.</text>
</comment>
<proteinExistence type="predicted"/>
<gene>
    <name evidence="1" type="ORF">NYG90_04450</name>
</gene>
<keyword evidence="2" id="KW-1185">Reference proteome</keyword>
<evidence type="ECO:0000313" key="1">
    <source>
        <dbReference type="EMBL" id="MDL0081929.1"/>
    </source>
</evidence>
<dbReference type="EMBL" id="JANURN010000003">
    <property type="protein sequence ID" value="MDL0081929.1"/>
    <property type="molecule type" value="Genomic_DNA"/>
</dbReference>
<evidence type="ECO:0000313" key="2">
    <source>
        <dbReference type="Proteomes" id="UP001173802"/>
    </source>
</evidence>
<sequence length="67" mass="7369">MDSNLEAENVKNSAQDSRICDEKSLLCEPRKEIRLGCLSTQRGDAIKDLSRKAESTNQATPKPALGH</sequence>
<name>A0ACC6FRV3_9HELI</name>
<reference evidence="1 2" key="1">
    <citation type="journal article" date="2023" name="Microorganisms">
        <title>Isolation and Genomic Characteristics of Cat-Borne Campylobacter felis sp. nov. and Sheep-Borne Campylobacter ovis sp. nov.</title>
        <authorList>
            <person name="Wang H."/>
            <person name="Li Y."/>
            <person name="Gu Y."/>
            <person name="Zhou G."/>
            <person name="Chen X."/>
            <person name="Zhang X."/>
            <person name="Shao Z."/>
            <person name="Zhang J."/>
            <person name="Zhang M."/>
        </authorList>
    </citation>
    <scope>NUCLEOTIDE SEQUENCE [LARGE SCALE GENOMIC DNA]</scope>
    <source>
        <strain evidence="1 2">XJK30-2</strain>
    </source>
</reference>